<name>A0ABP3ZAT4_9ACTN</name>
<proteinExistence type="predicted"/>
<organism evidence="1 2">
    <name type="scientific">Nonomuraea longicatena</name>
    <dbReference type="NCBI Taxonomy" id="83682"/>
    <lineage>
        <taxon>Bacteria</taxon>
        <taxon>Bacillati</taxon>
        <taxon>Actinomycetota</taxon>
        <taxon>Actinomycetes</taxon>
        <taxon>Streptosporangiales</taxon>
        <taxon>Streptosporangiaceae</taxon>
        <taxon>Nonomuraea</taxon>
    </lineage>
</organism>
<evidence type="ECO:0000313" key="1">
    <source>
        <dbReference type="EMBL" id="GAA0916425.1"/>
    </source>
</evidence>
<protein>
    <submittedName>
        <fullName evidence="1">Uncharacterized protein</fullName>
    </submittedName>
</protein>
<dbReference type="EMBL" id="BAAAHQ010000004">
    <property type="protein sequence ID" value="GAA0916425.1"/>
    <property type="molecule type" value="Genomic_DNA"/>
</dbReference>
<gene>
    <name evidence="1" type="ORF">GCM10009560_11600</name>
</gene>
<sequence length="199" mass="22031">MGVDVARSRRLMLRPSRGWRDIDPVEGLAKAWGWPQRAVTVSAPDSFEEPLHVSWWADDVPMALHYYEDFDVRFSYLTITGVDAGGVADAFGRAEACLGAWSLDELLAEVRGASDPQDRATAVERAGFGSPPEFDERFFVVIEDALRHHDGRVREGGIWAVTMALYPQFQPLLKTIAETDEVEALREMAAALARSIAGP</sequence>
<evidence type="ECO:0000313" key="2">
    <source>
        <dbReference type="Proteomes" id="UP001501578"/>
    </source>
</evidence>
<keyword evidence="2" id="KW-1185">Reference proteome</keyword>
<dbReference type="Proteomes" id="UP001501578">
    <property type="component" value="Unassembled WGS sequence"/>
</dbReference>
<accession>A0ABP3ZAT4</accession>
<reference evidence="2" key="1">
    <citation type="journal article" date="2019" name="Int. J. Syst. Evol. Microbiol.">
        <title>The Global Catalogue of Microorganisms (GCM) 10K type strain sequencing project: providing services to taxonomists for standard genome sequencing and annotation.</title>
        <authorList>
            <consortium name="The Broad Institute Genomics Platform"/>
            <consortium name="The Broad Institute Genome Sequencing Center for Infectious Disease"/>
            <person name="Wu L."/>
            <person name="Ma J."/>
        </authorList>
    </citation>
    <scope>NUCLEOTIDE SEQUENCE [LARGE SCALE GENOMIC DNA]</scope>
    <source>
        <strain evidence="2">JCM 11136</strain>
    </source>
</reference>
<comment type="caution">
    <text evidence="1">The sequence shown here is derived from an EMBL/GenBank/DDBJ whole genome shotgun (WGS) entry which is preliminary data.</text>
</comment>